<evidence type="ECO:0000313" key="9">
    <source>
        <dbReference type="Proteomes" id="UP000301870"/>
    </source>
</evidence>
<proteinExistence type="inferred from homology"/>
<feature type="transmembrane region" description="Helical" evidence="7">
    <location>
        <begin position="25"/>
        <end position="44"/>
    </location>
</feature>
<evidence type="ECO:0000256" key="2">
    <source>
        <dbReference type="ARBA" id="ARBA00009003"/>
    </source>
</evidence>
<name>A0A9J7IWJ9_SPOLT</name>
<dbReference type="GO" id="GO:0006688">
    <property type="term" value="P:glycosphingolipid biosynthetic process"/>
    <property type="evidence" value="ECO:0007669"/>
    <property type="project" value="TreeGrafter"/>
</dbReference>
<keyword evidence="7" id="KW-0812">Transmembrane</keyword>
<dbReference type="Pfam" id="PF04572">
    <property type="entry name" value="Gb3_synth"/>
    <property type="match status" value="1"/>
</dbReference>
<dbReference type="OrthoDB" id="409543at2759"/>
<keyword evidence="4" id="KW-0808">Transferase</keyword>
<dbReference type="KEGG" id="sliu:111359776"/>
<evidence type="ECO:0000256" key="6">
    <source>
        <dbReference type="ARBA" id="ARBA00023136"/>
    </source>
</evidence>
<dbReference type="PANTHER" id="PTHR12042:SF21">
    <property type="entry name" value="ALPHA1,4-GALACTOSYLTRANSFERASE 1-RELATED"/>
    <property type="match status" value="1"/>
</dbReference>
<accession>A0A9J7IWJ9</accession>
<dbReference type="InterPro" id="IPR029044">
    <property type="entry name" value="Nucleotide-diphossugar_trans"/>
</dbReference>
<dbReference type="RefSeq" id="XP_022831178.1">
    <property type="nucleotide sequence ID" value="XM_022975410.1"/>
</dbReference>
<dbReference type="SUPFAM" id="SSF53448">
    <property type="entry name" value="Nucleotide-diphospho-sugar transferases"/>
    <property type="match status" value="1"/>
</dbReference>
<dbReference type="Gene3D" id="3.90.550.20">
    <property type="match status" value="1"/>
</dbReference>
<evidence type="ECO:0000259" key="8">
    <source>
        <dbReference type="Pfam" id="PF04572"/>
    </source>
</evidence>
<dbReference type="InterPro" id="IPR007652">
    <property type="entry name" value="A1-4-GlycosylTfrase_dom"/>
</dbReference>
<dbReference type="Proteomes" id="UP000301870">
    <property type="component" value="Chromosome 29"/>
</dbReference>
<keyword evidence="6 7" id="KW-0472">Membrane</keyword>
<dbReference type="InterPro" id="IPR007577">
    <property type="entry name" value="GlycoTrfase_DXD_sugar-bd_CS"/>
</dbReference>
<sequence>MYNSNKLIRKITYKLYSLKTRRKIFYLRKNVIFAIIFIGVIYHVKLRDVLLEQRYFKHFGFRSYLNNSELLACYYSNEGDVLPWAEGPNFAPKLNSIFFHETSCRGGLNSRQACSIESAARAHPTRQIYVLFSGPIIEVVYQKSCIAKLRLLPNVHFARVHIEEYAKNTPLDGLVASRELEESYWPVEHASDVFRFLTLYNWGGVYLDTDVMVVKSLTPLGHNWVAKEISWHASVGVIASSMDHIGRRLAQALVNELKTTFKPDVFNNNGPGVMTRVLHRMCNTSDPTEWSAKTCQGLEVYGPEYFYPVHYTKSNDYFKTGKLQNVSDAYTHHLWNKMTSNKTIEKDSPYDEMAQKLCPLIYEMYGDEFGT</sequence>
<evidence type="ECO:0000256" key="1">
    <source>
        <dbReference type="ARBA" id="ARBA00004323"/>
    </source>
</evidence>
<evidence type="ECO:0000256" key="5">
    <source>
        <dbReference type="ARBA" id="ARBA00023034"/>
    </source>
</evidence>
<evidence type="ECO:0000256" key="7">
    <source>
        <dbReference type="SAM" id="Phobius"/>
    </source>
</evidence>
<dbReference type="GO" id="GO:0035248">
    <property type="term" value="F:alpha-1,4-N-acetylgalactosaminyltransferase activity"/>
    <property type="evidence" value="ECO:0007669"/>
    <property type="project" value="TreeGrafter"/>
</dbReference>
<organism evidence="9 10">
    <name type="scientific">Spodoptera litura</name>
    <name type="common">Asian cotton leafworm</name>
    <dbReference type="NCBI Taxonomy" id="69820"/>
    <lineage>
        <taxon>Eukaryota</taxon>
        <taxon>Metazoa</taxon>
        <taxon>Ecdysozoa</taxon>
        <taxon>Arthropoda</taxon>
        <taxon>Hexapoda</taxon>
        <taxon>Insecta</taxon>
        <taxon>Pterygota</taxon>
        <taxon>Neoptera</taxon>
        <taxon>Endopterygota</taxon>
        <taxon>Lepidoptera</taxon>
        <taxon>Glossata</taxon>
        <taxon>Ditrysia</taxon>
        <taxon>Noctuoidea</taxon>
        <taxon>Noctuidae</taxon>
        <taxon>Amphipyrinae</taxon>
        <taxon>Spodoptera</taxon>
    </lineage>
</organism>
<dbReference type="GeneID" id="111359776"/>
<comment type="similarity">
    <text evidence="2">Belongs to the glycosyltransferase 32 family.</text>
</comment>
<keyword evidence="7" id="KW-1133">Transmembrane helix</keyword>
<dbReference type="GO" id="GO:0000139">
    <property type="term" value="C:Golgi membrane"/>
    <property type="evidence" value="ECO:0007669"/>
    <property type="project" value="UniProtKB-SubCell"/>
</dbReference>
<gene>
    <name evidence="10" type="primary">LOC111359776</name>
</gene>
<feature type="domain" description="Alpha 1,4-glycosyltransferase" evidence="8">
    <location>
        <begin position="245"/>
        <end position="364"/>
    </location>
</feature>
<keyword evidence="9" id="KW-1185">Reference proteome</keyword>
<evidence type="ECO:0000256" key="4">
    <source>
        <dbReference type="ARBA" id="ARBA00022679"/>
    </source>
</evidence>
<dbReference type="Pfam" id="PF04488">
    <property type="entry name" value="Gly_transf_sug"/>
    <property type="match status" value="1"/>
</dbReference>
<keyword evidence="5" id="KW-0333">Golgi apparatus</keyword>
<comment type="subcellular location">
    <subcellularLocation>
        <location evidence="1">Golgi apparatus membrane</location>
        <topology evidence="1">Single-pass type II membrane protein</topology>
    </subcellularLocation>
</comment>
<evidence type="ECO:0000313" key="10">
    <source>
        <dbReference type="RefSeq" id="XP_022831178.1"/>
    </source>
</evidence>
<keyword evidence="3" id="KW-0328">Glycosyltransferase</keyword>
<protein>
    <submittedName>
        <fullName evidence="10">Alpha-1,4-N-acetylglucosaminyltransferase-like</fullName>
    </submittedName>
</protein>
<dbReference type="InterPro" id="IPR051981">
    <property type="entry name" value="Glycosyltransf_32"/>
</dbReference>
<reference evidence="10" key="1">
    <citation type="submission" date="2025-08" db="UniProtKB">
        <authorList>
            <consortium name="RefSeq"/>
        </authorList>
    </citation>
    <scope>IDENTIFICATION</scope>
    <source>
        <strain evidence="10">Ishihara</strain>
        <tissue evidence="10">Whole body</tissue>
    </source>
</reference>
<dbReference type="AlphaFoldDB" id="A0A9J7IWJ9"/>
<dbReference type="PANTHER" id="PTHR12042">
    <property type="entry name" value="LACTOSYLCERAMIDE 4-ALPHA-GALACTOSYLTRANSFERASE ALPHA- 1,4-GALACTOSYLTRANSFERASE"/>
    <property type="match status" value="1"/>
</dbReference>
<evidence type="ECO:0000256" key="3">
    <source>
        <dbReference type="ARBA" id="ARBA00022676"/>
    </source>
</evidence>